<dbReference type="PANTHER" id="PTHR46696">
    <property type="entry name" value="P450, PUTATIVE (EUROFUNG)-RELATED"/>
    <property type="match status" value="1"/>
</dbReference>
<organism evidence="9 10">
    <name type="scientific">Mycobacterium paraffinicum</name>
    <dbReference type="NCBI Taxonomy" id="53378"/>
    <lineage>
        <taxon>Bacteria</taxon>
        <taxon>Bacillati</taxon>
        <taxon>Actinomycetota</taxon>
        <taxon>Actinomycetes</taxon>
        <taxon>Mycobacteriales</taxon>
        <taxon>Mycobacteriaceae</taxon>
        <taxon>Mycobacterium</taxon>
    </lineage>
</organism>
<evidence type="ECO:0000256" key="8">
    <source>
        <dbReference type="RuleBase" id="RU000461"/>
    </source>
</evidence>
<dbReference type="AlphaFoldDB" id="A0A1Q4HNN5"/>
<dbReference type="Proteomes" id="UP000186438">
    <property type="component" value="Unassembled WGS sequence"/>
</dbReference>
<dbReference type="InterPro" id="IPR036396">
    <property type="entry name" value="Cyt_P450_sf"/>
</dbReference>
<dbReference type="PANTHER" id="PTHR46696:SF4">
    <property type="entry name" value="BIOTIN BIOSYNTHESIS CYTOCHROME P450"/>
    <property type="match status" value="1"/>
</dbReference>
<comment type="caution">
    <text evidence="9">The sequence shown here is derived from an EMBL/GenBank/DDBJ whole genome shotgun (WGS) entry which is preliminary data.</text>
</comment>
<name>A0A1Q4HNN5_9MYCO</name>
<keyword evidence="7 8" id="KW-0503">Monooxygenase</keyword>
<keyword evidence="5 8" id="KW-0560">Oxidoreductase</keyword>
<accession>A0A1Q4HNN5</accession>
<evidence type="ECO:0000256" key="4">
    <source>
        <dbReference type="ARBA" id="ARBA00022723"/>
    </source>
</evidence>
<dbReference type="CDD" id="cd11078">
    <property type="entry name" value="CYP130-like"/>
    <property type="match status" value="1"/>
</dbReference>
<dbReference type="PRINTS" id="PR00385">
    <property type="entry name" value="P450"/>
</dbReference>
<dbReference type="GO" id="GO:0020037">
    <property type="term" value="F:heme binding"/>
    <property type="evidence" value="ECO:0007669"/>
    <property type="project" value="InterPro"/>
</dbReference>
<sequence length="398" mass="44504">MTTTDLRWDPYDRALHAEPYSVWKRMRDEAPVYYNAEHDFYALSRFDDVMAASLDTETFSSEHGIILDTISQEALPAPQPMIMMDPPDHTCLRKMVNRTFFRSRIAGLEDHIRELCKGYLDRYVGSGGFDYVESFSAKLPVMVISSLLGFPEQDHDNLREWSDAQLHRDEGSTELSAEGIQASANLFGYYQQQIELRRQQSATDIVSDLMTSDLVLPDAKPRRLDDGELLMFIAMINVAGNETVARLLGWAALTLARNPEQRAKLVADPGLIGGAVEELLRYDAPSPVQGRFALRDASYHGNVIPAGAKVVLLTGAAGRDERQYERPDDFDVTRTGIRHISFGHGSHFCLGAALARLEARVALEETLKRFPQWAVDETSVKFVHTSSVRGPSSVPISL</sequence>
<keyword evidence="3 8" id="KW-0349">Heme</keyword>
<keyword evidence="6 8" id="KW-0408">Iron</keyword>
<dbReference type="Pfam" id="PF00067">
    <property type="entry name" value="p450"/>
    <property type="match status" value="1"/>
</dbReference>
<keyword evidence="4 8" id="KW-0479">Metal-binding</keyword>
<dbReference type="GO" id="GO:0036199">
    <property type="term" value="F:cholest-4-en-3-one 26-monooxygenase activity"/>
    <property type="evidence" value="ECO:0007669"/>
    <property type="project" value="TreeGrafter"/>
</dbReference>
<proteinExistence type="inferred from homology"/>
<dbReference type="Gene3D" id="1.10.630.10">
    <property type="entry name" value="Cytochrome P450"/>
    <property type="match status" value="1"/>
</dbReference>
<reference evidence="9 10" key="1">
    <citation type="submission" date="2016-11" db="EMBL/GenBank/DDBJ databases">
        <title>Genome sequences of unsequenced Mycobacteria.</title>
        <authorList>
            <person name="Greninger A.L."/>
            <person name="Fang F."/>
            <person name="Jerome K.R."/>
        </authorList>
    </citation>
    <scope>NUCLEOTIDE SEQUENCE [LARGE SCALE GENOMIC DNA]</scope>
    <source>
        <strain evidence="9 10">M11</strain>
    </source>
</reference>
<evidence type="ECO:0000256" key="5">
    <source>
        <dbReference type="ARBA" id="ARBA00023002"/>
    </source>
</evidence>
<dbReference type="InterPro" id="IPR001128">
    <property type="entry name" value="Cyt_P450"/>
</dbReference>
<dbReference type="GO" id="GO:0005506">
    <property type="term" value="F:iron ion binding"/>
    <property type="evidence" value="ECO:0007669"/>
    <property type="project" value="InterPro"/>
</dbReference>
<dbReference type="STRING" id="53378.BRW65_24240"/>
<evidence type="ECO:0000256" key="2">
    <source>
        <dbReference type="ARBA" id="ARBA00010617"/>
    </source>
</evidence>
<protein>
    <submittedName>
        <fullName evidence="9">Cytochrome</fullName>
    </submittedName>
</protein>
<evidence type="ECO:0000313" key="9">
    <source>
        <dbReference type="EMBL" id="OJZ68991.1"/>
    </source>
</evidence>
<dbReference type="GO" id="GO:0006707">
    <property type="term" value="P:cholesterol catabolic process"/>
    <property type="evidence" value="ECO:0007669"/>
    <property type="project" value="TreeGrafter"/>
</dbReference>
<dbReference type="OrthoDB" id="502624at2"/>
<evidence type="ECO:0000256" key="6">
    <source>
        <dbReference type="ARBA" id="ARBA00023004"/>
    </source>
</evidence>
<comment type="similarity">
    <text evidence="2 8">Belongs to the cytochrome P450 family.</text>
</comment>
<dbReference type="SUPFAM" id="SSF48264">
    <property type="entry name" value="Cytochrome P450"/>
    <property type="match status" value="1"/>
</dbReference>
<dbReference type="EMBL" id="MPNT01000031">
    <property type="protein sequence ID" value="OJZ68991.1"/>
    <property type="molecule type" value="Genomic_DNA"/>
</dbReference>
<gene>
    <name evidence="9" type="ORF">BRW65_24240</name>
</gene>
<keyword evidence="10" id="KW-1185">Reference proteome</keyword>
<dbReference type="FunFam" id="1.10.630.10:FF:000018">
    <property type="entry name" value="Cytochrome P450 monooxygenase"/>
    <property type="match status" value="1"/>
</dbReference>
<dbReference type="InterPro" id="IPR017972">
    <property type="entry name" value="Cyt_P450_CS"/>
</dbReference>
<evidence type="ECO:0000256" key="1">
    <source>
        <dbReference type="ARBA" id="ARBA00001971"/>
    </source>
</evidence>
<dbReference type="PRINTS" id="PR00359">
    <property type="entry name" value="BP450"/>
</dbReference>
<comment type="cofactor">
    <cofactor evidence="1">
        <name>heme</name>
        <dbReference type="ChEBI" id="CHEBI:30413"/>
    </cofactor>
</comment>
<evidence type="ECO:0000256" key="3">
    <source>
        <dbReference type="ARBA" id="ARBA00022617"/>
    </source>
</evidence>
<dbReference type="GO" id="GO:0008395">
    <property type="term" value="F:steroid hydroxylase activity"/>
    <property type="evidence" value="ECO:0007669"/>
    <property type="project" value="TreeGrafter"/>
</dbReference>
<evidence type="ECO:0000313" key="10">
    <source>
        <dbReference type="Proteomes" id="UP000186438"/>
    </source>
</evidence>
<dbReference type="PROSITE" id="PS00086">
    <property type="entry name" value="CYTOCHROME_P450"/>
    <property type="match status" value="1"/>
</dbReference>
<evidence type="ECO:0000256" key="7">
    <source>
        <dbReference type="ARBA" id="ARBA00023033"/>
    </source>
</evidence>
<dbReference type="InterPro" id="IPR002397">
    <property type="entry name" value="Cyt_P450_B"/>
</dbReference>